<gene>
    <name evidence="3" type="ORF">I7X39_16215</name>
</gene>
<feature type="signal peptide" evidence="1">
    <location>
        <begin position="1"/>
        <end position="19"/>
    </location>
</feature>
<keyword evidence="1" id="KW-0732">Signal</keyword>
<name>A0A931J471_9BURK</name>
<dbReference type="EMBL" id="JAEDAK010000012">
    <property type="protein sequence ID" value="MBH9578438.1"/>
    <property type="molecule type" value="Genomic_DNA"/>
</dbReference>
<organism evidence="3 4">
    <name type="scientific">Inhella proteolytica</name>
    <dbReference type="NCBI Taxonomy" id="2795029"/>
    <lineage>
        <taxon>Bacteria</taxon>
        <taxon>Pseudomonadati</taxon>
        <taxon>Pseudomonadota</taxon>
        <taxon>Betaproteobacteria</taxon>
        <taxon>Burkholderiales</taxon>
        <taxon>Sphaerotilaceae</taxon>
        <taxon>Inhella</taxon>
    </lineage>
</organism>
<feature type="chain" id="PRO_5037506722" evidence="1">
    <location>
        <begin position="20"/>
        <end position="271"/>
    </location>
</feature>
<evidence type="ECO:0000256" key="1">
    <source>
        <dbReference type="SAM" id="SignalP"/>
    </source>
</evidence>
<comment type="caution">
    <text evidence="3">The sequence shown here is derived from an EMBL/GenBank/DDBJ whole genome shotgun (WGS) entry which is preliminary data.</text>
</comment>
<reference evidence="3" key="1">
    <citation type="submission" date="2020-12" db="EMBL/GenBank/DDBJ databases">
        <title>The genome sequence of Inhella sp. 1Y17.</title>
        <authorList>
            <person name="Liu Y."/>
        </authorList>
    </citation>
    <scope>NUCLEOTIDE SEQUENCE</scope>
    <source>
        <strain evidence="3">1Y17</strain>
    </source>
</reference>
<dbReference type="RefSeq" id="WP_198112209.1">
    <property type="nucleotide sequence ID" value="NZ_JAEDAK010000012.1"/>
</dbReference>
<feature type="domain" description="CHASE2" evidence="2">
    <location>
        <begin position="33"/>
        <end position="251"/>
    </location>
</feature>
<evidence type="ECO:0000259" key="2">
    <source>
        <dbReference type="Pfam" id="PF05226"/>
    </source>
</evidence>
<dbReference type="Pfam" id="PF05226">
    <property type="entry name" value="CHASE2"/>
    <property type="match status" value="1"/>
</dbReference>
<dbReference type="InterPro" id="IPR007890">
    <property type="entry name" value="CHASE2"/>
</dbReference>
<dbReference type="AlphaFoldDB" id="A0A931J471"/>
<accession>A0A931J471</accession>
<protein>
    <submittedName>
        <fullName evidence="3">CHASE2 domain-containing protein</fullName>
    </submittedName>
</protein>
<dbReference type="Proteomes" id="UP000613266">
    <property type="component" value="Unassembled WGS sequence"/>
</dbReference>
<evidence type="ECO:0000313" key="4">
    <source>
        <dbReference type="Proteomes" id="UP000613266"/>
    </source>
</evidence>
<keyword evidence="4" id="KW-1185">Reference proteome</keyword>
<sequence length="271" mass="29863">MLRLAIAAVLVLASKATLAREFEKDFAVYLAGEETLARLGPLPLPRALIAKAIDHAAQHDARGVVIKLFLDQARSMEDDLPLASSMRKLPVALQARIDDAEAAPNPFEARFALADTSLHAAISGTRGWIPTPVLAKEAHSICFVDFDGFPVPLLEHYGGLPVKSLVTCAIEMATDEKVRVSNGRAFHFGQEHLRVDDMNQFTDRKRFSEAENFRELADLIEGQVSAQQIAGRVIIIGYDSSDMATVSTPTRPLRLHRAFAAYLKTIYEDLR</sequence>
<proteinExistence type="predicted"/>
<evidence type="ECO:0000313" key="3">
    <source>
        <dbReference type="EMBL" id="MBH9578438.1"/>
    </source>
</evidence>